<feature type="transmembrane region" description="Helical" evidence="1">
    <location>
        <begin position="25"/>
        <end position="43"/>
    </location>
</feature>
<keyword evidence="1" id="KW-0472">Membrane</keyword>
<evidence type="ECO:0000313" key="2">
    <source>
        <dbReference type="EMBL" id="TVZ69334.1"/>
    </source>
</evidence>
<dbReference type="AlphaFoldDB" id="A0A559T402"/>
<evidence type="ECO:0000256" key="1">
    <source>
        <dbReference type="SAM" id="Phobius"/>
    </source>
</evidence>
<dbReference type="OrthoDB" id="5690605at2"/>
<dbReference type="EMBL" id="VISQ01000001">
    <property type="protein sequence ID" value="TVZ69334.1"/>
    <property type="molecule type" value="Genomic_DNA"/>
</dbReference>
<accession>A0A559T402</accession>
<protein>
    <submittedName>
        <fullName evidence="2">Pilus assembly protein Flp/PilA</fullName>
    </submittedName>
</protein>
<comment type="caution">
    <text evidence="2">The sequence shown here is derived from an EMBL/GenBank/DDBJ whole genome shotgun (WGS) entry which is preliminary data.</text>
</comment>
<name>A0A559T402_SERFO</name>
<reference evidence="2" key="2">
    <citation type="submission" date="2019-08" db="EMBL/GenBank/DDBJ databases">
        <title>Investigation of anaerobic lignin degradation for improved lignocellulosic biofuels.</title>
        <authorList>
            <person name="Deangelis K.PhD."/>
        </authorList>
    </citation>
    <scope>NUCLEOTIDE SEQUENCE [LARGE SCALE GENOMIC DNA]</scope>
    <source>
        <strain evidence="2">128R</strain>
    </source>
</reference>
<sequence length="73" mass="7923">MFNDLIIKAYSHVAVRFADEKGITAIEYAIIGVAMSSALYFIFNEGNFLSTLQKAWSTMGTNITSSGNILGTP</sequence>
<organism evidence="2">
    <name type="scientific">Serratia fonticola</name>
    <dbReference type="NCBI Taxonomy" id="47917"/>
    <lineage>
        <taxon>Bacteria</taxon>
        <taxon>Pseudomonadati</taxon>
        <taxon>Pseudomonadota</taxon>
        <taxon>Gammaproteobacteria</taxon>
        <taxon>Enterobacterales</taxon>
        <taxon>Yersiniaceae</taxon>
        <taxon>Serratia</taxon>
    </lineage>
</organism>
<gene>
    <name evidence="2" type="ORF">FHU10_1838</name>
</gene>
<reference evidence="2" key="1">
    <citation type="submission" date="2019-06" db="EMBL/GenBank/DDBJ databases">
        <authorList>
            <person name="Deangelis K."/>
            <person name="Huntemann M."/>
            <person name="Clum A."/>
            <person name="Pillay M."/>
            <person name="Palaniappan K."/>
            <person name="Varghese N."/>
            <person name="Mikhailova N."/>
            <person name="Stamatis D."/>
            <person name="Reddy T."/>
            <person name="Daum C."/>
            <person name="Shapiro N."/>
            <person name="Ivanova N."/>
            <person name="Kyrpides N."/>
            <person name="Woyke T."/>
        </authorList>
    </citation>
    <scope>NUCLEOTIDE SEQUENCE [LARGE SCALE GENOMIC DNA]</scope>
    <source>
        <strain evidence="2">128R</strain>
    </source>
</reference>
<proteinExistence type="predicted"/>
<keyword evidence="1" id="KW-0812">Transmembrane</keyword>
<keyword evidence="1" id="KW-1133">Transmembrane helix</keyword>